<protein>
    <recommendedName>
        <fullName evidence="3">Integrator complex subunit 10</fullName>
    </recommendedName>
</protein>
<dbReference type="AlphaFoldDB" id="A0A553R8I0"/>
<comment type="subcellular location">
    <subcellularLocation>
        <location evidence="1">Nucleus</location>
    </subcellularLocation>
</comment>
<evidence type="ECO:0000256" key="4">
    <source>
        <dbReference type="ARBA" id="ARBA00023242"/>
    </source>
</evidence>
<dbReference type="OrthoDB" id="18145at2759"/>
<evidence type="ECO:0000256" key="2">
    <source>
        <dbReference type="ARBA" id="ARBA00010391"/>
    </source>
</evidence>
<dbReference type="GO" id="GO:0032039">
    <property type="term" value="C:integrator complex"/>
    <property type="evidence" value="ECO:0007669"/>
    <property type="project" value="InterPro"/>
</dbReference>
<dbReference type="GO" id="GO:0016180">
    <property type="term" value="P:snRNA processing"/>
    <property type="evidence" value="ECO:0007669"/>
    <property type="project" value="InterPro"/>
</dbReference>
<proteinExistence type="inferred from homology"/>
<reference evidence="6 7" key="1">
    <citation type="journal article" date="2019" name="Sci. Data">
        <title>Hybrid genome assembly and annotation of Danionella translucida.</title>
        <authorList>
            <person name="Kadobianskyi M."/>
            <person name="Schulze L."/>
            <person name="Schuelke M."/>
            <person name="Judkewitz B."/>
        </authorList>
    </citation>
    <scope>NUCLEOTIDE SEQUENCE [LARGE SCALE GENOMIC DNA]</scope>
    <source>
        <strain evidence="6 7">Bolton</strain>
    </source>
</reference>
<comment type="similarity">
    <text evidence="2">Belongs to the Integrator subunit 10 family.</text>
</comment>
<evidence type="ECO:0000313" key="6">
    <source>
        <dbReference type="EMBL" id="TRY98489.1"/>
    </source>
</evidence>
<dbReference type="EMBL" id="SRMA01025159">
    <property type="protein sequence ID" value="TRY98489.1"/>
    <property type="molecule type" value="Genomic_DNA"/>
</dbReference>
<comment type="caution">
    <text evidence="6">The sequence shown here is derived from an EMBL/GenBank/DDBJ whole genome shotgun (WGS) entry which is preliminary data.</text>
</comment>
<dbReference type="PRINTS" id="PR02106">
    <property type="entry name" value="INTSUBUNIT10"/>
</dbReference>
<dbReference type="Pfam" id="PF21045">
    <property type="entry name" value="INT10"/>
    <property type="match status" value="1"/>
</dbReference>
<evidence type="ECO:0000256" key="5">
    <source>
        <dbReference type="ARBA" id="ARBA00062419"/>
    </source>
</evidence>
<keyword evidence="7" id="KW-1185">Reference proteome</keyword>
<organism evidence="6 7">
    <name type="scientific">Danionella cerebrum</name>
    <dbReference type="NCBI Taxonomy" id="2873325"/>
    <lineage>
        <taxon>Eukaryota</taxon>
        <taxon>Metazoa</taxon>
        <taxon>Chordata</taxon>
        <taxon>Craniata</taxon>
        <taxon>Vertebrata</taxon>
        <taxon>Euteleostomi</taxon>
        <taxon>Actinopterygii</taxon>
        <taxon>Neopterygii</taxon>
        <taxon>Teleostei</taxon>
        <taxon>Ostariophysi</taxon>
        <taxon>Cypriniformes</taxon>
        <taxon>Danionidae</taxon>
        <taxon>Danioninae</taxon>
        <taxon>Danionella</taxon>
    </lineage>
</organism>
<dbReference type="Proteomes" id="UP000316079">
    <property type="component" value="Unassembled WGS sequence"/>
</dbReference>
<evidence type="ECO:0000313" key="7">
    <source>
        <dbReference type="Proteomes" id="UP000316079"/>
    </source>
</evidence>
<accession>A0A553R8I0</accession>
<evidence type="ECO:0000256" key="1">
    <source>
        <dbReference type="ARBA" id="ARBA00004123"/>
    </source>
</evidence>
<comment type="subunit">
    <text evidence="5">Component of the Integrator complex, composed of core subunits INTS1, INTS2, INTS3, INTS4, INTS5, INTS6, INTS7, INTS8, INTS9/RC74, INTS10, INTS11/CPSF3L, INTS12, INTS13, INTS14 and INTS15. The core complex associates with protein phosphatase 2A subunits PPP2CA and PPP2R1A, to form the Integrator-PP2A (INTAC) complex. INTS10 is part of the tail subcomplex, composed of INTS10, INTS13, INTS14 and INTS15.</text>
</comment>
<gene>
    <name evidence="6" type="ORF">DNTS_014629</name>
</gene>
<name>A0A553R8I0_9TELE</name>
<dbReference type="PANTHER" id="PTHR16055">
    <property type="entry name" value="INTEGRATOR COMPLEX SUBUNIT 10"/>
    <property type="match status" value="1"/>
</dbReference>
<dbReference type="InterPro" id="IPR026164">
    <property type="entry name" value="Int_cplx_su10"/>
</dbReference>
<evidence type="ECO:0000256" key="3">
    <source>
        <dbReference type="ARBA" id="ARBA00016811"/>
    </source>
</evidence>
<keyword evidence="4" id="KW-0539">Nucleus</keyword>
<sequence>MSAQGDCEYLVKRARELVTQDPCAAKSWLITARTLYPSDFNIQYEMYSIERNAERTTSAGRLLYDIFVNFPDQPVVWREISVITAALRNESQDKHAQFLKGVFEALPGPVQCKMLLKATEQCFNTLERAEMLLVLLKRFPESVIQHGVSLGESLLEAETVEDLETPVNCFRKLFVCDVLPLILSNAEMRLPASLLHKYLLRAAEFYICYVSREPATDPQMPGTQEVSTLKSPGRGRGQRLIDGLSEKSSVVMEPWERLLEIVGVVSSLCDWQGEKGSRSYLELLQSASDLCRCVSEAEGFSRCVWQIVTCLSLVLFHSVHHYVCAVQPSLFHGQASLGSSPMVLLEDLSGVYADVDPERKHSHKKRKLVDGRERTMSSDDDEAFAKGRGRLILINHKSEMSNWNETLEHFHMGRESWELLHRHPSLESEFAKICAAWKTETWLWFRIFLTDMMVYQGHYRKALSSLALMSSLQQNQNHDNQRASIQQASCHYALGEHRLACEKLLEVVSILVPHNQDSARISEEPSKPRSKSRRGNDLRLIPCTSKSILPYCLQLMLACFKLRAFTENRDDLVLGHVIVLLQHDWPQGEGLFLKAVDKICQQGSFQYENFFNYVTSILQIPLRQNVCTEQCFRFTVQTASSALNHVCHVEGFNSGLKSVFA</sequence>
<dbReference type="PANTHER" id="PTHR16055:SF2">
    <property type="entry name" value="INTEGRATOR COMPLEX SUBUNIT 10"/>
    <property type="match status" value="1"/>
</dbReference>